<feature type="transmembrane region" description="Helical" evidence="1">
    <location>
        <begin position="47"/>
        <end position="67"/>
    </location>
</feature>
<name>A0A1H6BV83_9PSEU</name>
<dbReference type="RefSeq" id="WP_093344748.1">
    <property type="nucleotide sequence ID" value="NZ_FNVB01000004.1"/>
</dbReference>
<evidence type="ECO:0000313" key="3">
    <source>
        <dbReference type="EMBL" id="SFC17555.1"/>
    </source>
</evidence>
<accession>A0A1H6BV83</accession>
<keyword evidence="1" id="KW-0812">Transmembrane</keyword>
<evidence type="ECO:0000256" key="1">
    <source>
        <dbReference type="SAM" id="Phobius"/>
    </source>
</evidence>
<feature type="transmembrane region" description="Helical" evidence="1">
    <location>
        <begin position="103"/>
        <end position="121"/>
    </location>
</feature>
<dbReference type="Proteomes" id="UP000236729">
    <property type="component" value="Unassembled WGS sequence"/>
</dbReference>
<evidence type="ECO:0000313" key="2">
    <source>
        <dbReference type="EMBL" id="SEG64542.1"/>
    </source>
</evidence>
<keyword evidence="1" id="KW-0472">Membrane</keyword>
<evidence type="ECO:0008006" key="6">
    <source>
        <dbReference type="Google" id="ProtNLM"/>
    </source>
</evidence>
<accession>A0A1I1H1C2</accession>
<dbReference type="EMBL" id="FOME01000001">
    <property type="protein sequence ID" value="SFC17555.1"/>
    <property type="molecule type" value="Genomic_DNA"/>
</dbReference>
<gene>
    <name evidence="2" type="ORF">SAMN02982929_02881</name>
    <name evidence="3" type="ORF">SAMN05216506_101120</name>
</gene>
<dbReference type="InterPro" id="IPR025597">
    <property type="entry name" value="DUF4345"/>
</dbReference>
<reference evidence="4 5" key="2">
    <citation type="submission" date="2016-10" db="EMBL/GenBank/DDBJ databases">
        <authorList>
            <person name="Varghese N."/>
            <person name="Submissions S."/>
        </authorList>
    </citation>
    <scope>NUCLEOTIDE SEQUENCE [LARGE SCALE GENOMIC DNA]</scope>
    <source>
        <strain evidence="5">ATCC 20501</strain>
        <strain evidence="3 4">CGMCC 4.3529</strain>
    </source>
</reference>
<keyword evidence="1" id="KW-1133">Transmembrane helix</keyword>
<dbReference type="EMBL" id="FNVB01000004">
    <property type="protein sequence ID" value="SEG64542.1"/>
    <property type="molecule type" value="Genomic_DNA"/>
</dbReference>
<protein>
    <recommendedName>
        <fullName evidence="6">DUF4345 domain-containing protein</fullName>
    </recommendedName>
</protein>
<feature type="transmembrane region" description="Helical" evidence="1">
    <location>
        <begin position="6"/>
        <end position="27"/>
    </location>
</feature>
<evidence type="ECO:0000313" key="4">
    <source>
        <dbReference type="Proteomes" id="UP000199690"/>
    </source>
</evidence>
<feature type="transmembrane region" description="Helical" evidence="1">
    <location>
        <begin position="73"/>
        <end position="91"/>
    </location>
</feature>
<dbReference type="Pfam" id="PF14248">
    <property type="entry name" value="DUF4345"/>
    <property type="match status" value="1"/>
</dbReference>
<dbReference type="AlphaFoldDB" id="A0A1H6BV83"/>
<dbReference type="Proteomes" id="UP000199690">
    <property type="component" value="Unassembled WGS sequence"/>
</dbReference>
<sequence length="122" mass="12800">MDAAFLVIVTTFFAGLGMFGLIAPAALLQPFAIDVSAPESRSEVRAVYGGFGIAIAAVLVVAVLDIAGMRSGIAITVAAALLGMAAGRVVSRFADRRTPFYPVWFYFWVELLGAGMLVAAAW</sequence>
<proteinExistence type="predicted"/>
<organism evidence="2 5">
    <name type="scientific">Saccharopolyspora kobensis</name>
    <dbReference type="NCBI Taxonomy" id="146035"/>
    <lineage>
        <taxon>Bacteria</taxon>
        <taxon>Bacillati</taxon>
        <taxon>Actinomycetota</taxon>
        <taxon>Actinomycetes</taxon>
        <taxon>Pseudonocardiales</taxon>
        <taxon>Pseudonocardiaceae</taxon>
        <taxon>Saccharopolyspora</taxon>
    </lineage>
</organism>
<evidence type="ECO:0000313" key="5">
    <source>
        <dbReference type="Proteomes" id="UP000236729"/>
    </source>
</evidence>
<keyword evidence="4" id="KW-1185">Reference proteome</keyword>
<reference evidence="2" key="1">
    <citation type="submission" date="2016-10" db="EMBL/GenBank/DDBJ databases">
        <authorList>
            <person name="de Groot N.N."/>
        </authorList>
    </citation>
    <scope>NUCLEOTIDE SEQUENCE [LARGE SCALE GENOMIC DNA]</scope>
    <source>
        <strain evidence="2">ATCC 20501</strain>
    </source>
</reference>